<proteinExistence type="predicted"/>
<protein>
    <submittedName>
        <fullName evidence="1">Uncharacterized protein</fullName>
    </submittedName>
</protein>
<accession>A0AAV4NE68</accession>
<comment type="caution">
    <text evidence="1">The sequence shown here is derived from an EMBL/GenBank/DDBJ whole genome shotgun (WGS) entry which is preliminary data.</text>
</comment>
<evidence type="ECO:0000313" key="2">
    <source>
        <dbReference type="Proteomes" id="UP001054945"/>
    </source>
</evidence>
<reference evidence="1 2" key="1">
    <citation type="submission" date="2021-06" db="EMBL/GenBank/DDBJ databases">
        <title>Caerostris extrusa draft genome.</title>
        <authorList>
            <person name="Kono N."/>
            <person name="Arakawa K."/>
        </authorList>
    </citation>
    <scope>NUCLEOTIDE SEQUENCE [LARGE SCALE GENOMIC DNA]</scope>
</reference>
<dbReference type="AlphaFoldDB" id="A0AAV4NE68"/>
<organism evidence="1 2">
    <name type="scientific">Caerostris extrusa</name>
    <name type="common">Bark spider</name>
    <name type="synonym">Caerostris bankana</name>
    <dbReference type="NCBI Taxonomy" id="172846"/>
    <lineage>
        <taxon>Eukaryota</taxon>
        <taxon>Metazoa</taxon>
        <taxon>Ecdysozoa</taxon>
        <taxon>Arthropoda</taxon>
        <taxon>Chelicerata</taxon>
        <taxon>Arachnida</taxon>
        <taxon>Araneae</taxon>
        <taxon>Araneomorphae</taxon>
        <taxon>Entelegynae</taxon>
        <taxon>Araneoidea</taxon>
        <taxon>Araneidae</taxon>
        <taxon>Caerostris</taxon>
    </lineage>
</organism>
<sequence length="89" mass="9968">MGFNIEFPWVHAPLPEGRRTHLAYGSGFFSLHRCSSLGSGDSDVTLAAHGGQSTATQTFLFLAHFSSARTRPIRLFWRRILNTPMPSEY</sequence>
<dbReference type="Proteomes" id="UP001054945">
    <property type="component" value="Unassembled WGS sequence"/>
</dbReference>
<gene>
    <name evidence="1" type="ORF">CEXT_678971</name>
</gene>
<dbReference type="EMBL" id="BPLR01003217">
    <property type="protein sequence ID" value="GIX82251.1"/>
    <property type="molecule type" value="Genomic_DNA"/>
</dbReference>
<keyword evidence="2" id="KW-1185">Reference proteome</keyword>
<evidence type="ECO:0000313" key="1">
    <source>
        <dbReference type="EMBL" id="GIX82251.1"/>
    </source>
</evidence>
<name>A0AAV4NE68_CAEEX</name>